<organism evidence="7 8">
    <name type="scientific">Hymenobacter cellulosivorans</name>
    <dbReference type="NCBI Taxonomy" id="2932249"/>
    <lineage>
        <taxon>Bacteria</taxon>
        <taxon>Pseudomonadati</taxon>
        <taxon>Bacteroidota</taxon>
        <taxon>Cytophagia</taxon>
        <taxon>Cytophagales</taxon>
        <taxon>Hymenobacteraceae</taxon>
        <taxon>Hymenobacter</taxon>
    </lineage>
</organism>
<protein>
    <recommendedName>
        <fullName evidence="2">histidine kinase</fullName>
        <ecNumber evidence="2">2.7.13.3</ecNumber>
    </recommendedName>
</protein>
<dbReference type="PANTHER" id="PTHR43711">
    <property type="entry name" value="TWO-COMPONENT HISTIDINE KINASE"/>
    <property type="match status" value="1"/>
</dbReference>
<dbReference type="Pfam" id="PF02518">
    <property type="entry name" value="HATPase_c"/>
    <property type="match status" value="1"/>
</dbReference>
<keyword evidence="8" id="KW-1185">Reference proteome</keyword>
<feature type="domain" description="Histidine kinase/HSP90-like ATPase" evidence="6">
    <location>
        <begin position="24"/>
        <end position="64"/>
    </location>
</feature>
<evidence type="ECO:0000259" key="6">
    <source>
        <dbReference type="Pfam" id="PF02518"/>
    </source>
</evidence>
<reference evidence="7 8" key="1">
    <citation type="submission" date="2022-04" db="EMBL/GenBank/DDBJ databases">
        <title>Hymenobacter sp. isolated from the air.</title>
        <authorList>
            <person name="Won M."/>
            <person name="Lee C.-M."/>
            <person name="Woen H.-Y."/>
            <person name="Kwon S.-W."/>
        </authorList>
    </citation>
    <scope>NUCLEOTIDE SEQUENCE [LARGE SCALE GENOMIC DNA]</scope>
    <source>
        <strain evidence="8">5116 S-27</strain>
    </source>
</reference>
<dbReference type="Proteomes" id="UP000831785">
    <property type="component" value="Chromosome"/>
</dbReference>
<evidence type="ECO:0000256" key="3">
    <source>
        <dbReference type="ARBA" id="ARBA00022679"/>
    </source>
</evidence>
<sequence>MLKAAWVVVKAQVGTNNAIRFHDHVEGSGLGLYTVKKTVENLGGRVEVQSELGVGSTFSVYIPNRVE</sequence>
<proteinExistence type="predicted"/>
<accession>A0ABY4F8F1</accession>
<evidence type="ECO:0000256" key="1">
    <source>
        <dbReference type="ARBA" id="ARBA00000085"/>
    </source>
</evidence>
<evidence type="ECO:0000256" key="2">
    <source>
        <dbReference type="ARBA" id="ARBA00012438"/>
    </source>
</evidence>
<dbReference type="InterPro" id="IPR050736">
    <property type="entry name" value="Sensor_HK_Regulatory"/>
</dbReference>
<dbReference type="GO" id="GO:0005524">
    <property type="term" value="F:ATP binding"/>
    <property type="evidence" value="ECO:0007669"/>
    <property type="project" value="UniProtKB-KW"/>
</dbReference>
<keyword evidence="3" id="KW-0808">Transferase</keyword>
<dbReference type="PRINTS" id="PR00344">
    <property type="entry name" value="BCTRLSENSOR"/>
</dbReference>
<dbReference type="SUPFAM" id="SSF55874">
    <property type="entry name" value="ATPase domain of HSP90 chaperone/DNA topoisomerase II/histidine kinase"/>
    <property type="match status" value="1"/>
</dbReference>
<gene>
    <name evidence="7" type="ORF">MUN80_21415</name>
</gene>
<dbReference type="InterPro" id="IPR004358">
    <property type="entry name" value="Sig_transdc_His_kin-like_C"/>
</dbReference>
<keyword evidence="4" id="KW-0418">Kinase</keyword>
<dbReference type="EMBL" id="CP095049">
    <property type="protein sequence ID" value="UOQ52307.1"/>
    <property type="molecule type" value="Genomic_DNA"/>
</dbReference>
<evidence type="ECO:0000256" key="4">
    <source>
        <dbReference type="ARBA" id="ARBA00022777"/>
    </source>
</evidence>
<dbReference type="InterPro" id="IPR003594">
    <property type="entry name" value="HATPase_dom"/>
</dbReference>
<name>A0ABY4F8F1_9BACT</name>
<keyword evidence="7" id="KW-0067">ATP-binding</keyword>
<keyword evidence="5" id="KW-0902">Two-component regulatory system</keyword>
<dbReference type="InterPro" id="IPR036890">
    <property type="entry name" value="HATPase_C_sf"/>
</dbReference>
<dbReference type="EC" id="2.7.13.3" evidence="2"/>
<dbReference type="Gene3D" id="3.30.565.10">
    <property type="entry name" value="Histidine kinase-like ATPase, C-terminal domain"/>
    <property type="match status" value="1"/>
</dbReference>
<dbReference type="PANTHER" id="PTHR43711:SF31">
    <property type="entry name" value="HISTIDINE KINASE"/>
    <property type="match status" value="1"/>
</dbReference>
<keyword evidence="7" id="KW-0547">Nucleotide-binding</keyword>
<evidence type="ECO:0000313" key="8">
    <source>
        <dbReference type="Proteomes" id="UP000831785"/>
    </source>
</evidence>
<evidence type="ECO:0000256" key="5">
    <source>
        <dbReference type="ARBA" id="ARBA00023012"/>
    </source>
</evidence>
<evidence type="ECO:0000313" key="7">
    <source>
        <dbReference type="EMBL" id="UOQ52307.1"/>
    </source>
</evidence>
<dbReference type="RefSeq" id="WP_244716153.1">
    <property type="nucleotide sequence ID" value="NZ_CP095049.1"/>
</dbReference>
<comment type="catalytic activity">
    <reaction evidence="1">
        <text>ATP + protein L-histidine = ADP + protein N-phospho-L-histidine.</text>
        <dbReference type="EC" id="2.7.13.3"/>
    </reaction>
</comment>